<dbReference type="SMART" id="SM00186">
    <property type="entry name" value="FBG"/>
    <property type="match status" value="1"/>
</dbReference>
<dbReference type="NCBIfam" id="NF040941">
    <property type="entry name" value="GGGWT_bact"/>
    <property type="match status" value="1"/>
</dbReference>
<dbReference type="PROSITE" id="PS00514">
    <property type="entry name" value="FIBRINOGEN_C_1"/>
    <property type="match status" value="1"/>
</dbReference>
<dbReference type="InterPro" id="IPR014716">
    <property type="entry name" value="Fibrinogen_a/b/g_C_1"/>
</dbReference>
<dbReference type="Pfam" id="PF00147">
    <property type="entry name" value="Fibrinogen_C"/>
    <property type="match status" value="2"/>
</dbReference>
<dbReference type="Proteomes" id="UP000807504">
    <property type="component" value="Unassembled WGS sequence"/>
</dbReference>
<dbReference type="PANTHER" id="PTHR19143">
    <property type="entry name" value="FIBRINOGEN/TENASCIN/ANGIOPOEITIN"/>
    <property type="match status" value="1"/>
</dbReference>
<comment type="caution">
    <text evidence="3">The sequence shown here is derived from an EMBL/GenBank/DDBJ whole genome shotgun (WGS) entry which is preliminary data.</text>
</comment>
<protein>
    <submittedName>
        <fullName evidence="3">Techylectin-5A like protein</fullName>
    </submittedName>
</protein>
<dbReference type="PANTHER" id="PTHR19143:SF458">
    <property type="entry name" value="FIBRINOGEN C-TERMINAL DOMAIN-CONTAINING PROTEIN-RELATED"/>
    <property type="match status" value="1"/>
</dbReference>
<feature type="domain" description="Fibrinogen C-terminal" evidence="2">
    <location>
        <begin position="1"/>
        <end position="94"/>
    </location>
</feature>
<dbReference type="InterPro" id="IPR036056">
    <property type="entry name" value="Fibrinogen-like_C"/>
</dbReference>
<accession>A0A8T0EH51</accession>
<gene>
    <name evidence="3" type="ORF">HNY73_015887</name>
</gene>
<dbReference type="InterPro" id="IPR050373">
    <property type="entry name" value="Fibrinogen_C-term_domain"/>
</dbReference>
<reference evidence="3" key="1">
    <citation type="journal article" date="2020" name="bioRxiv">
        <title>Chromosome-level reference genome of the European wasp spider Argiope bruennichi: a resource for studies on range expansion and evolutionary adaptation.</title>
        <authorList>
            <person name="Sheffer M.M."/>
            <person name="Hoppe A."/>
            <person name="Krehenwinkel H."/>
            <person name="Uhl G."/>
            <person name="Kuss A.W."/>
            <person name="Jensen L."/>
            <person name="Jensen C."/>
            <person name="Gillespie R.G."/>
            <person name="Hoff K.J."/>
            <person name="Prost S."/>
        </authorList>
    </citation>
    <scope>NUCLEOTIDE SEQUENCE</scope>
</reference>
<evidence type="ECO:0000313" key="4">
    <source>
        <dbReference type="Proteomes" id="UP000807504"/>
    </source>
</evidence>
<dbReference type="CDD" id="cd00087">
    <property type="entry name" value="FReD"/>
    <property type="match status" value="1"/>
</dbReference>
<feature type="domain" description="Fibrinogen C-terminal" evidence="2">
    <location>
        <begin position="160"/>
        <end position="376"/>
    </location>
</feature>
<sequence length="390" mass="45337">MDCDSKKRKFQQAKGLNFFKDWSSYKNGFGDIEKDFWLGNDNIFALTNQRVYSIRFDLKAVGGEKRHAFYDIFWIDDEDQKYKLHIRDYSGNAGIIGTGLQLRESQILSLVVFLSFCTSEILGSEEQCDRHERSKSYLDVAVDLIEKAKRSFPAGPTILKEKSCPPIDCEEVLRSGHNHSGVYTVWPRSRVTDGKPLEVYCDMDTDGGEGLSKDYFFKDWSSYKNGFGDIEKDFWLGNDKIFALTNQRVYSIRFDLKAVDGEKRHAFYDIFWIDDESQKYTLHIQDYSGNAGDSMIAAHNTQKFSTTDQDNDSHRDENCSQKYKGSWWYGNCHHSNLNGLYHRGPHENSADGVNWLTFRRHNESLDTTEMKIRPKNFRRQFIVTDSPQNY</sequence>
<evidence type="ECO:0000313" key="3">
    <source>
        <dbReference type="EMBL" id="KAF8773207.1"/>
    </source>
</evidence>
<name>A0A8T0EH51_ARGBR</name>
<dbReference type="InterPro" id="IPR002181">
    <property type="entry name" value="Fibrinogen_a/b/g_C_dom"/>
</dbReference>
<keyword evidence="4" id="KW-1185">Reference proteome</keyword>
<dbReference type="GO" id="GO:0005615">
    <property type="term" value="C:extracellular space"/>
    <property type="evidence" value="ECO:0007669"/>
    <property type="project" value="TreeGrafter"/>
</dbReference>
<dbReference type="Gene3D" id="3.90.215.10">
    <property type="entry name" value="Gamma Fibrinogen, chain A, domain 1"/>
    <property type="match status" value="2"/>
</dbReference>
<reference evidence="3" key="2">
    <citation type="submission" date="2020-06" db="EMBL/GenBank/DDBJ databases">
        <authorList>
            <person name="Sheffer M."/>
        </authorList>
    </citation>
    <scope>NUCLEOTIDE SEQUENCE</scope>
</reference>
<organism evidence="3 4">
    <name type="scientific">Argiope bruennichi</name>
    <name type="common">Wasp spider</name>
    <name type="synonym">Aranea bruennichi</name>
    <dbReference type="NCBI Taxonomy" id="94029"/>
    <lineage>
        <taxon>Eukaryota</taxon>
        <taxon>Metazoa</taxon>
        <taxon>Ecdysozoa</taxon>
        <taxon>Arthropoda</taxon>
        <taxon>Chelicerata</taxon>
        <taxon>Arachnida</taxon>
        <taxon>Araneae</taxon>
        <taxon>Araneomorphae</taxon>
        <taxon>Entelegynae</taxon>
        <taxon>Araneoidea</taxon>
        <taxon>Araneidae</taxon>
        <taxon>Argiope</taxon>
    </lineage>
</organism>
<dbReference type="PROSITE" id="PS51406">
    <property type="entry name" value="FIBRINOGEN_C_2"/>
    <property type="match status" value="2"/>
</dbReference>
<dbReference type="SUPFAM" id="SSF56496">
    <property type="entry name" value="Fibrinogen C-terminal domain-like"/>
    <property type="match status" value="2"/>
</dbReference>
<keyword evidence="1" id="KW-1015">Disulfide bond</keyword>
<dbReference type="EMBL" id="JABXBU010002227">
    <property type="protein sequence ID" value="KAF8773207.1"/>
    <property type="molecule type" value="Genomic_DNA"/>
</dbReference>
<dbReference type="InterPro" id="IPR020837">
    <property type="entry name" value="Fibrinogen_CS"/>
</dbReference>
<evidence type="ECO:0000259" key="2">
    <source>
        <dbReference type="PROSITE" id="PS51406"/>
    </source>
</evidence>
<dbReference type="AlphaFoldDB" id="A0A8T0EH51"/>
<evidence type="ECO:0000256" key="1">
    <source>
        <dbReference type="ARBA" id="ARBA00023157"/>
    </source>
</evidence>
<proteinExistence type="predicted"/>